<proteinExistence type="predicted"/>
<keyword evidence="1" id="KW-0175">Coiled coil</keyword>
<evidence type="ECO:0000313" key="3">
    <source>
        <dbReference type="Proteomes" id="UP000288216"/>
    </source>
</evidence>
<comment type="caution">
    <text evidence="2">The sequence shown here is derived from an EMBL/GenBank/DDBJ whole genome shotgun (WGS) entry which is preliminary data.</text>
</comment>
<name>A0A401QJ97_SCYTO</name>
<evidence type="ECO:0000256" key="1">
    <source>
        <dbReference type="SAM" id="Coils"/>
    </source>
</evidence>
<organism evidence="2 3">
    <name type="scientific">Scyliorhinus torazame</name>
    <name type="common">Cloudy catshark</name>
    <name type="synonym">Catulus torazame</name>
    <dbReference type="NCBI Taxonomy" id="75743"/>
    <lineage>
        <taxon>Eukaryota</taxon>
        <taxon>Metazoa</taxon>
        <taxon>Chordata</taxon>
        <taxon>Craniata</taxon>
        <taxon>Vertebrata</taxon>
        <taxon>Chondrichthyes</taxon>
        <taxon>Elasmobranchii</taxon>
        <taxon>Galeomorphii</taxon>
        <taxon>Galeoidea</taxon>
        <taxon>Carcharhiniformes</taxon>
        <taxon>Scyliorhinidae</taxon>
        <taxon>Scyliorhinus</taxon>
    </lineage>
</organism>
<dbReference type="EMBL" id="BFAA01163963">
    <property type="protein sequence ID" value="GCB85451.1"/>
    <property type="molecule type" value="Genomic_DNA"/>
</dbReference>
<dbReference type="AlphaFoldDB" id="A0A401QJ97"/>
<dbReference type="Gene3D" id="1.20.5.370">
    <property type="match status" value="2"/>
</dbReference>
<keyword evidence="3" id="KW-1185">Reference proteome</keyword>
<dbReference type="STRING" id="75743.A0A401QJ97"/>
<accession>A0A401QJ97</accession>
<dbReference type="InterPro" id="IPR014751">
    <property type="entry name" value="XRCC4-like_C"/>
</dbReference>
<dbReference type="OrthoDB" id="2018427at2759"/>
<reference evidence="2 3" key="1">
    <citation type="journal article" date="2018" name="Nat. Ecol. Evol.">
        <title>Shark genomes provide insights into elasmobranch evolution and the origin of vertebrates.</title>
        <authorList>
            <person name="Hara Y"/>
            <person name="Yamaguchi K"/>
            <person name="Onimaru K"/>
            <person name="Kadota M"/>
            <person name="Koyanagi M"/>
            <person name="Keeley SD"/>
            <person name="Tatsumi K"/>
            <person name="Tanaka K"/>
            <person name="Motone F"/>
            <person name="Kageyama Y"/>
            <person name="Nozu R"/>
            <person name="Adachi N"/>
            <person name="Nishimura O"/>
            <person name="Nakagawa R"/>
            <person name="Tanegashima C"/>
            <person name="Kiyatake I"/>
            <person name="Matsumoto R"/>
            <person name="Murakumo K"/>
            <person name="Nishida K"/>
            <person name="Terakita A"/>
            <person name="Kuratani S"/>
            <person name="Sato K"/>
            <person name="Hyodo S Kuraku.S."/>
        </authorList>
    </citation>
    <scope>NUCLEOTIDE SEQUENCE [LARGE SCALE GENOMIC DNA]</scope>
</reference>
<gene>
    <name evidence="2" type="ORF">scyTo_0026148</name>
</gene>
<feature type="non-terminal residue" evidence="2">
    <location>
        <position position="1"/>
    </location>
</feature>
<evidence type="ECO:0000313" key="2">
    <source>
        <dbReference type="EMBL" id="GCB85451.1"/>
    </source>
</evidence>
<dbReference type="Proteomes" id="UP000288216">
    <property type="component" value="Unassembled WGS sequence"/>
</dbReference>
<protein>
    <submittedName>
        <fullName evidence="2">Uncharacterized protein</fullName>
    </submittedName>
</protein>
<feature type="coiled-coil region" evidence="1">
    <location>
        <begin position="21"/>
        <end position="62"/>
    </location>
</feature>
<sequence length="69" mass="8045">HNHQRTMELMQATLDSEAKARNEAIRLKKKMEGDLNEMELQLNHANRQAVESQKLLRSLQAQYKVSRGQ</sequence>